<evidence type="ECO:0000313" key="1">
    <source>
        <dbReference type="EMBL" id="TVY11428.1"/>
    </source>
</evidence>
<dbReference type="Pfam" id="PF11553">
    <property type="entry name" value="DUF3231"/>
    <property type="match status" value="2"/>
</dbReference>
<dbReference type="InterPro" id="IPR012347">
    <property type="entry name" value="Ferritin-like"/>
</dbReference>
<proteinExistence type="predicted"/>
<evidence type="ECO:0000313" key="2">
    <source>
        <dbReference type="Proteomes" id="UP000317036"/>
    </source>
</evidence>
<dbReference type="AlphaFoldDB" id="A0A559KH73"/>
<dbReference type="EMBL" id="VNJI01000003">
    <property type="protein sequence ID" value="TVY11428.1"/>
    <property type="molecule type" value="Genomic_DNA"/>
</dbReference>
<gene>
    <name evidence="1" type="ORF">FPZ49_04155</name>
</gene>
<organism evidence="1 2">
    <name type="scientific">Paenibacillus cremeus</name>
    <dbReference type="NCBI Taxonomy" id="2163881"/>
    <lineage>
        <taxon>Bacteria</taxon>
        <taxon>Bacillati</taxon>
        <taxon>Bacillota</taxon>
        <taxon>Bacilli</taxon>
        <taxon>Bacillales</taxon>
        <taxon>Paenibacillaceae</taxon>
        <taxon>Paenibacillus</taxon>
    </lineage>
</organism>
<protein>
    <submittedName>
        <fullName evidence="1">DUF3231 family protein</fullName>
    </submittedName>
</protein>
<sequence length="335" mass="37679">MDHNPKLTSSELGVLWNAYMQNTAVLCFVKHFDKNNEDQSIDALIKTALNNIQFAVEGSKQIFEIEKSPVPFGFNESDVNLEVSRLYSDLFALRYIKYISAVGIAAAAVSLELSARTDVRTYFTKIIESLSSQYNSASDLLLQKGVFIRSPIIPVPEKVEYIQEESFLSGVFGRHRPITAVELSHVSKNLETNSIGRTFILGFSQIAQSIEVKEYFTRGKEIAEKHEDIFREILLKDDLPLPSVWDSTISHTTTPIFSDKLMMFHVATLNATSVSSYGGAIAGSLRKDLGVQYMKLLTEVIEYADDGVKIMIKNQWLEQPPQAPDRVALRRNMTI</sequence>
<dbReference type="Gene3D" id="1.20.1260.10">
    <property type="match status" value="2"/>
</dbReference>
<keyword evidence="2" id="KW-1185">Reference proteome</keyword>
<accession>A0A559KH73</accession>
<name>A0A559KH73_9BACL</name>
<dbReference type="RefSeq" id="WP_144843604.1">
    <property type="nucleotide sequence ID" value="NZ_VNJI01000003.1"/>
</dbReference>
<dbReference type="Proteomes" id="UP000317036">
    <property type="component" value="Unassembled WGS sequence"/>
</dbReference>
<reference evidence="1 2" key="1">
    <citation type="submission" date="2019-07" db="EMBL/GenBank/DDBJ databases">
        <authorList>
            <person name="Kim J."/>
        </authorList>
    </citation>
    <scope>NUCLEOTIDE SEQUENCE [LARGE SCALE GENOMIC DNA]</scope>
    <source>
        <strain evidence="1 2">JC52</strain>
    </source>
</reference>
<comment type="caution">
    <text evidence="1">The sequence shown here is derived from an EMBL/GenBank/DDBJ whole genome shotgun (WGS) entry which is preliminary data.</text>
</comment>
<dbReference type="InterPro" id="IPR021617">
    <property type="entry name" value="DUF3231"/>
</dbReference>
<dbReference type="OrthoDB" id="1675670at2"/>